<evidence type="ECO:0000313" key="3">
    <source>
        <dbReference type="Proteomes" id="UP001062263"/>
    </source>
</evidence>
<evidence type="ECO:0000313" key="2">
    <source>
        <dbReference type="EMBL" id="BDL44373.1"/>
    </source>
</evidence>
<gene>
    <name evidence="2" type="ORF">Abiwalacus_19470</name>
</gene>
<proteinExistence type="predicted"/>
<protein>
    <recommendedName>
        <fullName evidence="4">DUF304 domain-containing protein</fullName>
    </recommendedName>
</protein>
<keyword evidence="1" id="KW-1133">Transmembrane helix</keyword>
<dbReference type="Proteomes" id="UP001062263">
    <property type="component" value="Chromosome"/>
</dbReference>
<evidence type="ECO:0000256" key="1">
    <source>
        <dbReference type="SAM" id="Phobius"/>
    </source>
</evidence>
<sequence length="204" mass="23014">MHGGCPDHIPTAEELLARKLKPGERILWKSRPAERYWTFPVARRMFFGTILLVYPWCFILAVWRDAGHFWEGELPGSLLYFSLAGVIAGGIPAMLALAGGVRLLSAPWRERTSRRNSLYALTDRRLIAITGEAALFFKGCSIYTRSFHKLRNVRLHPARNGAGDIILEYGGKKKVILREAARPQEAVDILKRLGQKQSSAEQEK</sequence>
<feature type="transmembrane region" description="Helical" evidence="1">
    <location>
        <begin position="78"/>
        <end position="105"/>
    </location>
</feature>
<accession>A0ABN6QM73</accession>
<evidence type="ECO:0008006" key="4">
    <source>
        <dbReference type="Google" id="ProtNLM"/>
    </source>
</evidence>
<keyword evidence="1" id="KW-0472">Membrane</keyword>
<feature type="transmembrane region" description="Helical" evidence="1">
    <location>
        <begin position="45"/>
        <end position="63"/>
    </location>
</feature>
<reference evidence="2" key="1">
    <citation type="submission" date="2022-06" db="EMBL/GenBank/DDBJ databases">
        <title>Akkermansia biwalacus sp. nov., an anaerobic mucin-degrading bacterium isolated from human intestine.</title>
        <authorList>
            <person name="Kobayashi Y."/>
            <person name="Inoue S."/>
            <person name="Kawahara T."/>
            <person name="Kohda N."/>
        </authorList>
    </citation>
    <scope>NUCLEOTIDE SEQUENCE</scope>
    <source>
        <strain evidence="2">WON2089</strain>
    </source>
</reference>
<dbReference type="EMBL" id="AP025943">
    <property type="protein sequence ID" value="BDL44373.1"/>
    <property type="molecule type" value="Genomic_DNA"/>
</dbReference>
<name>A0ABN6QM73_9BACT</name>
<organism evidence="2 3">
    <name type="scientific">Akkermansia biwaensis</name>
    <dbReference type="NCBI Taxonomy" id="2946555"/>
    <lineage>
        <taxon>Bacteria</taxon>
        <taxon>Pseudomonadati</taxon>
        <taxon>Verrucomicrobiota</taxon>
        <taxon>Verrucomicrobiia</taxon>
        <taxon>Verrucomicrobiales</taxon>
        <taxon>Akkermansiaceae</taxon>
        <taxon>Akkermansia</taxon>
    </lineage>
</organism>
<keyword evidence="1" id="KW-0812">Transmembrane</keyword>
<keyword evidence="3" id="KW-1185">Reference proteome</keyword>
<dbReference type="RefSeq" id="WP_215434748.1">
    <property type="nucleotide sequence ID" value="NZ_AP025943.1"/>
</dbReference>